<sequence length="245" mass="25971">MAQSASVTCVQGFMSSVLLPRAAFIRGAIAIMPLSLATAPWGLLAGSMAIEANLTPLQGQGLSSIVFAGAAQLVAIGMLKGGAGIFSILLTTLLLTSQHLLYGMSMRSVISPLPGRWRVGLGFLLTDELFALTSAHDKQQFDRWYALGVGLTFYVAWNLFTLLGIVLGKSIPGLEHLGLDFSIAATFIALITPLVRNVPTVVCVAVSLFCSVLFSYWHWGSALVLSGLAGMTAGFVCNKLYWGQA</sequence>
<evidence type="ECO:0000313" key="9">
    <source>
        <dbReference type="EMBL" id="AGL85133.1"/>
    </source>
</evidence>
<evidence type="ECO:0000256" key="6">
    <source>
        <dbReference type="ARBA" id="ARBA00022989"/>
    </source>
</evidence>
<keyword evidence="3" id="KW-0813">Transport</keyword>
<dbReference type="HOGENOM" id="CLU_065777_1_1_6"/>
<evidence type="ECO:0000256" key="5">
    <source>
        <dbReference type="ARBA" id="ARBA00022692"/>
    </source>
</evidence>
<keyword evidence="4" id="KW-1003">Cell membrane</keyword>
<evidence type="ECO:0000256" key="3">
    <source>
        <dbReference type="ARBA" id="ARBA00022448"/>
    </source>
</evidence>
<feature type="transmembrane region" description="Helical" evidence="8">
    <location>
        <begin position="65"/>
        <end position="95"/>
    </location>
</feature>
<dbReference type="InterPro" id="IPR011606">
    <property type="entry name" value="Brnchd-chn_aa_trnsp_permease"/>
</dbReference>
<organism evidence="9 10">
    <name type="scientific">Pseudomonas protegens (strain DSM 19095 / LMG 27888 / CFBP 6595 / CHA0)</name>
    <dbReference type="NCBI Taxonomy" id="1124983"/>
    <lineage>
        <taxon>Bacteria</taxon>
        <taxon>Pseudomonadati</taxon>
        <taxon>Pseudomonadota</taxon>
        <taxon>Gammaproteobacteria</taxon>
        <taxon>Pseudomonadales</taxon>
        <taxon>Pseudomonadaceae</taxon>
        <taxon>Pseudomonas</taxon>
    </lineage>
</organism>
<name>A0A2C9EN93_PSEPH</name>
<comment type="similarity">
    <text evidence="2">Belongs to the AzlC family.</text>
</comment>
<dbReference type="KEGG" id="pprc:PFLCHA0_c33630"/>
<dbReference type="EMBL" id="CP003190">
    <property type="protein sequence ID" value="AGL85133.1"/>
    <property type="molecule type" value="Genomic_DNA"/>
</dbReference>
<dbReference type="PANTHER" id="PTHR34979">
    <property type="entry name" value="INNER MEMBRANE PROTEIN YGAZ"/>
    <property type="match status" value="1"/>
</dbReference>
<accession>A0A2C9EN93</accession>
<gene>
    <name evidence="9" type="primary">azlC</name>
    <name evidence="9" type="ORF">PFLCHA0_c33630</name>
</gene>
<dbReference type="eggNOG" id="COG1296">
    <property type="taxonomic scope" value="Bacteria"/>
</dbReference>
<keyword evidence="7 8" id="KW-0472">Membrane</keyword>
<evidence type="ECO:0000256" key="2">
    <source>
        <dbReference type="ARBA" id="ARBA00010735"/>
    </source>
</evidence>
<dbReference type="GO" id="GO:0005886">
    <property type="term" value="C:plasma membrane"/>
    <property type="evidence" value="ECO:0007669"/>
    <property type="project" value="UniProtKB-SubCell"/>
</dbReference>
<keyword evidence="5 8" id="KW-0812">Transmembrane</keyword>
<evidence type="ECO:0000256" key="1">
    <source>
        <dbReference type="ARBA" id="ARBA00004651"/>
    </source>
</evidence>
<feature type="transmembrane region" description="Helical" evidence="8">
    <location>
        <begin position="144"/>
        <end position="167"/>
    </location>
</feature>
<evidence type="ECO:0000313" key="10">
    <source>
        <dbReference type="Proteomes" id="UP000013940"/>
    </source>
</evidence>
<feature type="transmembrane region" description="Helical" evidence="8">
    <location>
        <begin position="198"/>
        <end position="217"/>
    </location>
</feature>
<dbReference type="AlphaFoldDB" id="A0A2C9EN93"/>
<reference evidence="10" key="1">
    <citation type="journal article" date="2014" name="Genome Announc.">
        <title>Full-genome sequence of the plant growth-promoting bacterium Pseudomonas protegens CHA0.</title>
        <authorList>
            <person name="Jousset A."/>
            <person name="Schuldes J."/>
            <person name="Keel C."/>
            <person name="Maurhofer M."/>
            <person name="Daniel R."/>
            <person name="Scheu S."/>
            <person name="Thuermer A."/>
        </authorList>
    </citation>
    <scope>NUCLEOTIDE SEQUENCE [LARGE SCALE GENOMIC DNA]</scope>
    <source>
        <strain evidence="10">DSM 19095 / LMG 27888 / CFBP 6595 / CHA0</strain>
    </source>
</reference>
<protein>
    <submittedName>
        <fullName evidence="9">Branched-chain amino acid transport protein AzlC</fullName>
    </submittedName>
</protein>
<dbReference type="Pfam" id="PF03591">
    <property type="entry name" value="AzlC"/>
    <property type="match status" value="1"/>
</dbReference>
<comment type="subcellular location">
    <subcellularLocation>
        <location evidence="1">Cell membrane</location>
        <topology evidence="1">Multi-pass membrane protein</topology>
    </subcellularLocation>
</comment>
<evidence type="ECO:0000256" key="8">
    <source>
        <dbReference type="SAM" id="Phobius"/>
    </source>
</evidence>
<keyword evidence="6 8" id="KW-1133">Transmembrane helix</keyword>
<evidence type="ECO:0000256" key="4">
    <source>
        <dbReference type="ARBA" id="ARBA00022475"/>
    </source>
</evidence>
<dbReference type="GO" id="GO:1903785">
    <property type="term" value="P:L-valine transmembrane transport"/>
    <property type="evidence" value="ECO:0007669"/>
    <property type="project" value="TreeGrafter"/>
</dbReference>
<evidence type="ECO:0000256" key="7">
    <source>
        <dbReference type="ARBA" id="ARBA00023136"/>
    </source>
</evidence>
<dbReference type="PANTHER" id="PTHR34979:SF1">
    <property type="entry name" value="INNER MEMBRANE PROTEIN YGAZ"/>
    <property type="match status" value="1"/>
</dbReference>
<proteinExistence type="inferred from homology"/>
<feature type="transmembrane region" description="Helical" evidence="8">
    <location>
        <begin position="23"/>
        <end position="44"/>
    </location>
</feature>
<feature type="transmembrane region" description="Helical" evidence="8">
    <location>
        <begin position="223"/>
        <end position="242"/>
    </location>
</feature>
<dbReference type="Proteomes" id="UP000013940">
    <property type="component" value="Chromosome"/>
</dbReference>